<accession>A0A975FY31</accession>
<name>A0A975FY31_9CAUL</name>
<organism evidence="1 2">
    <name type="scientific">Phenylobacterium montanum</name>
    <dbReference type="NCBI Taxonomy" id="2823693"/>
    <lineage>
        <taxon>Bacteria</taxon>
        <taxon>Pseudomonadati</taxon>
        <taxon>Pseudomonadota</taxon>
        <taxon>Alphaproteobacteria</taxon>
        <taxon>Caulobacterales</taxon>
        <taxon>Caulobacteraceae</taxon>
        <taxon>Phenylobacterium</taxon>
    </lineage>
</organism>
<sequence>MNAATETRRKVMLTAHLLRREGRQLGDGRNWSDCLRWAWREVKHQAAKAAAAALRMVRLSPSLIRSPIERAVSAQRFGRRADFHAAHMTARLGG</sequence>
<protein>
    <submittedName>
        <fullName evidence="1">Uncharacterized protein</fullName>
    </submittedName>
</protein>
<reference evidence="1" key="1">
    <citation type="submission" date="2021-04" db="EMBL/GenBank/DDBJ databases">
        <title>The complete genome sequence of Caulobacter sp. S6.</title>
        <authorList>
            <person name="Tang Y."/>
            <person name="Ouyang W."/>
            <person name="Liu Q."/>
            <person name="Huang B."/>
            <person name="Guo Z."/>
            <person name="Lei P."/>
        </authorList>
    </citation>
    <scope>NUCLEOTIDE SEQUENCE</scope>
    <source>
        <strain evidence="1">S6</strain>
    </source>
</reference>
<dbReference type="RefSeq" id="WP_211937015.1">
    <property type="nucleotide sequence ID" value="NZ_CP073078.1"/>
</dbReference>
<evidence type="ECO:0000313" key="1">
    <source>
        <dbReference type="EMBL" id="QUD86963.1"/>
    </source>
</evidence>
<proteinExistence type="predicted"/>
<dbReference type="Proteomes" id="UP000676409">
    <property type="component" value="Chromosome"/>
</dbReference>
<gene>
    <name evidence="1" type="ORF">KCG34_18070</name>
</gene>
<dbReference type="AlphaFoldDB" id="A0A975FY31"/>
<dbReference type="KEGG" id="caul:KCG34_18070"/>
<keyword evidence="2" id="KW-1185">Reference proteome</keyword>
<evidence type="ECO:0000313" key="2">
    <source>
        <dbReference type="Proteomes" id="UP000676409"/>
    </source>
</evidence>
<dbReference type="EMBL" id="CP073078">
    <property type="protein sequence ID" value="QUD86963.1"/>
    <property type="molecule type" value="Genomic_DNA"/>
</dbReference>